<dbReference type="InterPro" id="IPR027417">
    <property type="entry name" value="P-loop_NTPase"/>
</dbReference>
<evidence type="ECO:0000256" key="3">
    <source>
        <dbReference type="ARBA" id="ARBA00023163"/>
    </source>
</evidence>
<dbReference type="Pfam" id="PF00196">
    <property type="entry name" value="GerE"/>
    <property type="match status" value="1"/>
</dbReference>
<dbReference type="PANTHER" id="PTHR44688">
    <property type="entry name" value="DNA-BINDING TRANSCRIPTIONAL ACTIVATOR DEVR_DOSR"/>
    <property type="match status" value="1"/>
</dbReference>
<dbReference type="InterPro" id="IPR016032">
    <property type="entry name" value="Sig_transdc_resp-reg_C-effctor"/>
</dbReference>
<dbReference type="GO" id="GO:0006355">
    <property type="term" value="P:regulation of DNA-templated transcription"/>
    <property type="evidence" value="ECO:0007669"/>
    <property type="project" value="InterPro"/>
</dbReference>
<gene>
    <name evidence="5" type="ORF">FKR81_33895</name>
</gene>
<keyword evidence="3" id="KW-0804">Transcription</keyword>
<dbReference type="PROSITE" id="PS00622">
    <property type="entry name" value="HTH_LUXR_1"/>
    <property type="match status" value="1"/>
</dbReference>
<dbReference type="SMART" id="SM00421">
    <property type="entry name" value="HTH_LUXR"/>
    <property type="match status" value="1"/>
</dbReference>
<dbReference type="PANTHER" id="PTHR44688:SF16">
    <property type="entry name" value="DNA-BINDING TRANSCRIPTIONAL ACTIVATOR DEVR_DOSR"/>
    <property type="match status" value="1"/>
</dbReference>
<dbReference type="PROSITE" id="PS50043">
    <property type="entry name" value="HTH_LUXR_2"/>
    <property type="match status" value="1"/>
</dbReference>
<protein>
    <submittedName>
        <fullName evidence="5">AAA family ATPase</fullName>
    </submittedName>
</protein>
<dbReference type="InterPro" id="IPR000792">
    <property type="entry name" value="Tscrpt_reg_LuxR_C"/>
</dbReference>
<keyword evidence="1" id="KW-0805">Transcription regulation</keyword>
<keyword evidence="6" id="KW-1185">Reference proteome</keyword>
<evidence type="ECO:0000259" key="4">
    <source>
        <dbReference type="PROSITE" id="PS50043"/>
    </source>
</evidence>
<evidence type="ECO:0000313" key="5">
    <source>
        <dbReference type="EMBL" id="TWP47041.1"/>
    </source>
</evidence>
<dbReference type="SUPFAM" id="SSF46894">
    <property type="entry name" value="C-terminal effector domain of the bipartite response regulators"/>
    <property type="match status" value="1"/>
</dbReference>
<dbReference type="GO" id="GO:0003677">
    <property type="term" value="F:DNA binding"/>
    <property type="evidence" value="ECO:0007669"/>
    <property type="project" value="UniProtKB-KW"/>
</dbReference>
<dbReference type="Gene3D" id="3.40.50.300">
    <property type="entry name" value="P-loop containing nucleotide triphosphate hydrolases"/>
    <property type="match status" value="1"/>
</dbReference>
<dbReference type="RefSeq" id="WP_146358313.1">
    <property type="nucleotide sequence ID" value="NZ_VOBR01000028.1"/>
</dbReference>
<dbReference type="AlphaFoldDB" id="A0A563EJN6"/>
<dbReference type="SUPFAM" id="SSF52540">
    <property type="entry name" value="P-loop containing nucleoside triphosphate hydrolases"/>
    <property type="match status" value="1"/>
</dbReference>
<name>A0A563EJN6_9PSEU</name>
<reference evidence="5 6" key="1">
    <citation type="submission" date="2019-07" db="EMBL/GenBank/DDBJ databases">
        <title>Lentzea xizangensis sp. nov., isolated from Qinghai-Tibetan Plateau Soils.</title>
        <authorList>
            <person name="Huang J."/>
        </authorList>
    </citation>
    <scope>NUCLEOTIDE SEQUENCE [LARGE SCALE GENOMIC DNA]</scope>
    <source>
        <strain evidence="5 6">FXJ1.1311</strain>
    </source>
</reference>
<dbReference type="Gene3D" id="1.10.10.10">
    <property type="entry name" value="Winged helix-like DNA-binding domain superfamily/Winged helix DNA-binding domain"/>
    <property type="match status" value="1"/>
</dbReference>
<feature type="domain" description="HTH luxR-type" evidence="4">
    <location>
        <begin position="304"/>
        <end position="369"/>
    </location>
</feature>
<dbReference type="Proteomes" id="UP000316639">
    <property type="component" value="Unassembled WGS sequence"/>
</dbReference>
<dbReference type="Pfam" id="PF13191">
    <property type="entry name" value="AAA_16"/>
    <property type="match status" value="1"/>
</dbReference>
<dbReference type="EMBL" id="VOBR01000028">
    <property type="protein sequence ID" value="TWP47041.1"/>
    <property type="molecule type" value="Genomic_DNA"/>
</dbReference>
<dbReference type="OrthoDB" id="5476461at2"/>
<dbReference type="CDD" id="cd06170">
    <property type="entry name" value="LuxR_C_like"/>
    <property type="match status" value="1"/>
</dbReference>
<sequence length="374" mass="39687">MGGLLERAAELEVLRSAVRGARECRGSVVVIAGEMGIGKSGVVRAFVRETEARVLVGHCDDLVTPRAFGALRDAVKGTGGPLESALDTADVFGAVLAELATPTVLVIEDLQWADDATLDVLGYLARRISELPAVLVLTIGDGPSTERLHRSCGAAAAAPTTQLQLAPLSVNAVSTLAAGTSWDGAELHALTGGIPFYVTETLAARDEVVARVVLSRTMRLSDRARNALERLSVVPGPIGLALAERLLGEDFPALHEAEEHGILEVRHDGLAFRHEVVRRAVESLVPRLRHRFLHRDAHALLSTSDSAPSGLTSRQNDVLALLAEGLTNAEIADRLVLSVRTVDHHVSAVLTKLGVTSRRQAAAIARNRVPSHAC</sequence>
<dbReference type="InterPro" id="IPR041664">
    <property type="entry name" value="AAA_16"/>
</dbReference>
<dbReference type="InterPro" id="IPR036388">
    <property type="entry name" value="WH-like_DNA-bd_sf"/>
</dbReference>
<organism evidence="5 6">
    <name type="scientific">Lentzea tibetensis</name>
    <dbReference type="NCBI Taxonomy" id="2591470"/>
    <lineage>
        <taxon>Bacteria</taxon>
        <taxon>Bacillati</taxon>
        <taxon>Actinomycetota</taxon>
        <taxon>Actinomycetes</taxon>
        <taxon>Pseudonocardiales</taxon>
        <taxon>Pseudonocardiaceae</taxon>
        <taxon>Lentzea</taxon>
    </lineage>
</organism>
<proteinExistence type="predicted"/>
<evidence type="ECO:0000256" key="1">
    <source>
        <dbReference type="ARBA" id="ARBA00023015"/>
    </source>
</evidence>
<accession>A0A563EJN6</accession>
<evidence type="ECO:0000256" key="2">
    <source>
        <dbReference type="ARBA" id="ARBA00023125"/>
    </source>
</evidence>
<evidence type="ECO:0000313" key="6">
    <source>
        <dbReference type="Proteomes" id="UP000316639"/>
    </source>
</evidence>
<comment type="caution">
    <text evidence="5">The sequence shown here is derived from an EMBL/GenBank/DDBJ whole genome shotgun (WGS) entry which is preliminary data.</text>
</comment>
<keyword evidence="2" id="KW-0238">DNA-binding</keyword>
<dbReference type="PRINTS" id="PR00038">
    <property type="entry name" value="HTHLUXR"/>
</dbReference>